<evidence type="ECO:0000313" key="2">
    <source>
        <dbReference type="EMBL" id="MDQ9171746.1"/>
    </source>
</evidence>
<gene>
    <name evidence="2" type="ORF">Q8A64_15130</name>
</gene>
<accession>A0ABU1BRU8</accession>
<dbReference type="EMBL" id="JAUYVH010000012">
    <property type="protein sequence ID" value="MDQ9171746.1"/>
    <property type="molecule type" value="Genomic_DNA"/>
</dbReference>
<dbReference type="RefSeq" id="WP_338437692.1">
    <property type="nucleotide sequence ID" value="NZ_JAUYVH010000012.1"/>
</dbReference>
<dbReference type="PANTHER" id="PTHR47619:SF1">
    <property type="entry name" value="EXODEOXYRIBONUCLEASE WALJ"/>
    <property type="match status" value="1"/>
</dbReference>
<dbReference type="SUPFAM" id="SSF56281">
    <property type="entry name" value="Metallo-hydrolase/oxidoreductase"/>
    <property type="match status" value="1"/>
</dbReference>
<dbReference type="InterPro" id="IPR001279">
    <property type="entry name" value="Metallo-B-lactamas"/>
</dbReference>
<name>A0ABU1BRU8_9BURK</name>
<dbReference type="InterPro" id="IPR052533">
    <property type="entry name" value="WalJ/YycJ-like"/>
</dbReference>
<dbReference type="Gene3D" id="3.60.15.10">
    <property type="entry name" value="Ribonuclease Z/Hydroxyacylglutathione hydrolase-like"/>
    <property type="match status" value="1"/>
</dbReference>
<dbReference type="SMART" id="SM00849">
    <property type="entry name" value="Lactamase_B"/>
    <property type="match status" value="1"/>
</dbReference>
<keyword evidence="3" id="KW-1185">Reference proteome</keyword>
<evidence type="ECO:0000259" key="1">
    <source>
        <dbReference type="SMART" id="SM00849"/>
    </source>
</evidence>
<proteinExistence type="predicted"/>
<dbReference type="PANTHER" id="PTHR47619">
    <property type="entry name" value="METALLO-HYDROLASE YYCJ-RELATED"/>
    <property type="match status" value="1"/>
</dbReference>
<dbReference type="Proteomes" id="UP001225596">
    <property type="component" value="Unassembled WGS sequence"/>
</dbReference>
<evidence type="ECO:0000313" key="3">
    <source>
        <dbReference type="Proteomes" id="UP001225596"/>
    </source>
</evidence>
<protein>
    <submittedName>
        <fullName evidence="2">MBL fold metallo-hydrolase</fullName>
    </submittedName>
</protein>
<dbReference type="InterPro" id="IPR036866">
    <property type="entry name" value="RibonucZ/Hydroxyglut_hydro"/>
</dbReference>
<dbReference type="Pfam" id="PF12706">
    <property type="entry name" value="Lactamase_B_2"/>
    <property type="match status" value="1"/>
</dbReference>
<reference evidence="2 3" key="1">
    <citation type="submission" date="2023-08" db="EMBL/GenBank/DDBJ databases">
        <title>Oxalobacteraceae gen .nov., isolated from river sludge outside the plant.</title>
        <authorList>
            <person name="Zhao S.Y."/>
        </authorList>
    </citation>
    <scope>NUCLEOTIDE SEQUENCE [LARGE SCALE GENOMIC DNA]</scope>
    <source>
        <strain evidence="2 3">R-40</strain>
    </source>
</reference>
<comment type="caution">
    <text evidence="2">The sequence shown here is derived from an EMBL/GenBank/DDBJ whole genome shotgun (WGS) entry which is preliminary data.</text>
</comment>
<sequence>MKFASLGSGSEGNALLVSTAAESSCTTIMVDCGFGIRETEQRLAKLHLLPQQIDGIVVTHEHQDHIGGVFKFAQKHRIPVWLSFGTFQASRQTHANVRINFCRDGEAFSIKGLELHPFTVPHDAREPLQYAISDNCNRLGVLTDIGQSTSHVVDSLGTCDALVLECNHDRQMLAKSSYPHSLKQRIGGLYGHLSNQVSAEILEAVDQSKLKKVIAAHLSRQNNSADLAYAAMAGALESDNAEISVACQDNGFDWINLGKA</sequence>
<organism evidence="2 3">
    <name type="scientific">Keguizhuia sedimenti</name>
    <dbReference type="NCBI Taxonomy" id="3064264"/>
    <lineage>
        <taxon>Bacteria</taxon>
        <taxon>Pseudomonadati</taxon>
        <taxon>Pseudomonadota</taxon>
        <taxon>Betaproteobacteria</taxon>
        <taxon>Burkholderiales</taxon>
        <taxon>Oxalobacteraceae</taxon>
        <taxon>Keguizhuia</taxon>
    </lineage>
</organism>
<feature type="domain" description="Metallo-beta-lactamase" evidence="1">
    <location>
        <begin position="11"/>
        <end position="192"/>
    </location>
</feature>